<feature type="domain" description="F-box" evidence="4">
    <location>
        <begin position="265"/>
        <end position="311"/>
    </location>
</feature>
<comment type="similarity">
    <text evidence="1">Belongs to the NmrA-type oxidoreductase family. Isoflavone reductase subfamily.</text>
</comment>
<protein>
    <recommendedName>
        <fullName evidence="4">F-box domain-containing protein</fullName>
    </recommendedName>
</protein>
<accession>A0A8H6PP17</accession>
<name>A0A8H6PP17_9EURO</name>
<dbReference type="InterPro" id="IPR016040">
    <property type="entry name" value="NAD(P)-bd_dom"/>
</dbReference>
<evidence type="ECO:0000313" key="5">
    <source>
        <dbReference type="EMBL" id="KAF7157653.1"/>
    </source>
</evidence>
<evidence type="ECO:0000256" key="1">
    <source>
        <dbReference type="ARBA" id="ARBA00005725"/>
    </source>
</evidence>
<organism evidence="5 6">
    <name type="scientific">Aspergillus felis</name>
    <dbReference type="NCBI Taxonomy" id="1287682"/>
    <lineage>
        <taxon>Eukaryota</taxon>
        <taxon>Fungi</taxon>
        <taxon>Dikarya</taxon>
        <taxon>Ascomycota</taxon>
        <taxon>Pezizomycotina</taxon>
        <taxon>Eurotiomycetes</taxon>
        <taxon>Eurotiomycetidae</taxon>
        <taxon>Eurotiales</taxon>
        <taxon>Aspergillaceae</taxon>
        <taxon>Aspergillus</taxon>
        <taxon>Aspergillus subgen. Fumigati</taxon>
    </lineage>
</organism>
<dbReference type="GO" id="GO:0016491">
    <property type="term" value="F:oxidoreductase activity"/>
    <property type="evidence" value="ECO:0007669"/>
    <property type="project" value="UniProtKB-KW"/>
</dbReference>
<dbReference type="InterPro" id="IPR036291">
    <property type="entry name" value="NAD(P)-bd_dom_sf"/>
</dbReference>
<dbReference type="CDD" id="cd05259">
    <property type="entry name" value="PCBER_SDR_a"/>
    <property type="match status" value="1"/>
</dbReference>
<dbReference type="EMBL" id="JACBAE010001391">
    <property type="protein sequence ID" value="KAF7157653.1"/>
    <property type="molecule type" value="Genomic_DNA"/>
</dbReference>
<dbReference type="AlphaFoldDB" id="A0A8H6PP17"/>
<keyword evidence="3" id="KW-0560">Oxidoreductase</keyword>
<dbReference type="Proteomes" id="UP000654922">
    <property type="component" value="Unassembled WGS sequence"/>
</dbReference>
<dbReference type="InterPro" id="IPR045312">
    <property type="entry name" value="PCBER-like"/>
</dbReference>
<evidence type="ECO:0000313" key="6">
    <source>
        <dbReference type="Proteomes" id="UP000654922"/>
    </source>
</evidence>
<dbReference type="InterPro" id="IPR051609">
    <property type="entry name" value="NmrA/Isoflavone_reductase-like"/>
</dbReference>
<dbReference type="SUPFAM" id="SSF51735">
    <property type="entry name" value="NAD(P)-binding Rossmann-fold domains"/>
    <property type="match status" value="1"/>
</dbReference>
<sequence>MAYDCYCAICGVGFCGMLIETPSETGTERRRRWIEKRSQALQAGQSLDQVRQDGEEPVRSYDPKIVGWENVAWLYKAYCLGYNPQAASGKGNQGHLSPGRVIMPTLYAPPPKDLSTIQQTHRSSQGEIAIKSGADAVPGQDRNVYTCYGSGTVDTPGPVIPFHGCCFEILTRVLTGSTDSSAIDMKVLYNVMTELANESSSALRLNYGDDIRRAQGRYWECIPGAEASSHDHTSGLDDLLKTDMATDGKFKKSFSHFDLKGRSPASPFGKLPLELVYQICSYLPGDSLKALTQASLSIQVVTQDNWFWKRFIQWDMPWFWEFYTSQNPRDLPADVNYKRLYLWLDKMTAARYGMDDLALIGVANRRRIWGVCEELATPLLTSLPASGNFGTPITAALRRAGFTVTIITRTESKATFPSDIPVIRTTYTLENLTSALAGQDAAVCVVGPGGIGAQVTMIDAAEAAGVKRFILDDFGWGDNPKSLPEFNDIHAHRRAGWDHAKAKADSNPNFTYTGISTGNPIDWALKRFPPMGFDVARCSAIIYDSGTERFTGTTLDGIGQSVVGVLQHSDETANRFVKAQSIITCQNELLEAFQSATGKQWEVQQASTHALMENGKRKFQEGVSGWILDLAVTQLFDEGQSRCLLAQSREESDADLLGIAQESPAQVAAKALA</sequence>
<dbReference type="OrthoDB" id="9984533at2759"/>
<dbReference type="Gene3D" id="3.90.25.10">
    <property type="entry name" value="UDP-galactose 4-epimerase, domain 1"/>
    <property type="match status" value="1"/>
</dbReference>
<proteinExistence type="inferred from homology"/>
<dbReference type="PANTHER" id="PTHR47706:SF9">
    <property type="entry name" value="NMRA-LIKE DOMAIN-CONTAINING PROTEIN-RELATED"/>
    <property type="match status" value="1"/>
</dbReference>
<comment type="caution">
    <text evidence="5">The sequence shown here is derived from an EMBL/GenBank/DDBJ whole genome shotgun (WGS) entry which is preliminary data.</text>
</comment>
<dbReference type="InterPro" id="IPR001810">
    <property type="entry name" value="F-box_dom"/>
</dbReference>
<dbReference type="Pfam" id="PF13460">
    <property type="entry name" value="NAD_binding_10"/>
    <property type="match status" value="1"/>
</dbReference>
<evidence type="ECO:0000256" key="3">
    <source>
        <dbReference type="ARBA" id="ARBA00023002"/>
    </source>
</evidence>
<dbReference type="Gene3D" id="3.40.50.720">
    <property type="entry name" value="NAD(P)-binding Rossmann-like Domain"/>
    <property type="match status" value="1"/>
</dbReference>
<dbReference type="InterPro" id="IPR036047">
    <property type="entry name" value="F-box-like_dom_sf"/>
</dbReference>
<gene>
    <name evidence="5" type="ORF">CNMCM5623_002027</name>
</gene>
<dbReference type="SUPFAM" id="SSF81383">
    <property type="entry name" value="F-box domain"/>
    <property type="match status" value="1"/>
</dbReference>
<evidence type="ECO:0000256" key="2">
    <source>
        <dbReference type="ARBA" id="ARBA00022857"/>
    </source>
</evidence>
<keyword evidence="2" id="KW-0521">NADP</keyword>
<dbReference type="PANTHER" id="PTHR47706">
    <property type="entry name" value="NMRA-LIKE FAMILY PROTEIN"/>
    <property type="match status" value="1"/>
</dbReference>
<dbReference type="PROSITE" id="PS50181">
    <property type="entry name" value="FBOX"/>
    <property type="match status" value="1"/>
</dbReference>
<reference evidence="5" key="1">
    <citation type="submission" date="2020-06" db="EMBL/GenBank/DDBJ databases">
        <title>Draft genome sequences of strains closely related to Aspergillus parafelis and Aspergillus hiratsukae.</title>
        <authorList>
            <person name="Dos Santos R.A.C."/>
            <person name="Rivero-Menendez O."/>
            <person name="Steenwyk J.L."/>
            <person name="Mead M.E."/>
            <person name="Goldman G.H."/>
            <person name="Alastruey-Izquierdo A."/>
            <person name="Rokas A."/>
        </authorList>
    </citation>
    <scope>NUCLEOTIDE SEQUENCE</scope>
    <source>
        <strain evidence="5">CNM-CM5623</strain>
    </source>
</reference>
<evidence type="ECO:0000259" key="4">
    <source>
        <dbReference type="PROSITE" id="PS50181"/>
    </source>
</evidence>
<dbReference type="Gene3D" id="1.20.1280.50">
    <property type="match status" value="1"/>
</dbReference>